<dbReference type="STRING" id="637679.GCA_001550055_01744"/>
<keyword evidence="1" id="KW-0175">Coiled coil</keyword>
<evidence type="ECO:0000256" key="1">
    <source>
        <dbReference type="SAM" id="Coils"/>
    </source>
</evidence>
<evidence type="ECO:0000313" key="3">
    <source>
        <dbReference type="Proteomes" id="UP000183685"/>
    </source>
</evidence>
<dbReference type="AlphaFoldDB" id="A0A1G7A6R2"/>
<proteinExistence type="predicted"/>
<dbReference type="EMBL" id="FNAK01000004">
    <property type="protein sequence ID" value="SDE10461.1"/>
    <property type="molecule type" value="Genomic_DNA"/>
</dbReference>
<sequence length="72" mass="8402">MAKDITDLPYKKLKKRVKKTRKLLDALEAELEARELERQHHEVDDLEEHMDAADSSILDLTGIIKNFLTKNK</sequence>
<evidence type="ECO:0000313" key="2">
    <source>
        <dbReference type="EMBL" id="SDE10461.1"/>
    </source>
</evidence>
<dbReference type="Proteomes" id="UP000183685">
    <property type="component" value="Unassembled WGS sequence"/>
</dbReference>
<dbReference type="RefSeq" id="WP_068303928.1">
    <property type="nucleotide sequence ID" value="NZ_DAIOMO010000004.1"/>
</dbReference>
<accession>A0A1G7A6R2</accession>
<reference evidence="2 3" key="1">
    <citation type="submission" date="2016-10" db="EMBL/GenBank/DDBJ databases">
        <authorList>
            <person name="de Groot N.N."/>
        </authorList>
    </citation>
    <scope>NUCLEOTIDE SEQUENCE [LARGE SCALE GENOMIC DNA]</scope>
    <source>
        <strain evidence="2 3">CGMCC 1.9109</strain>
    </source>
</reference>
<feature type="coiled-coil region" evidence="1">
    <location>
        <begin position="10"/>
        <end position="56"/>
    </location>
</feature>
<keyword evidence="3" id="KW-1185">Reference proteome</keyword>
<protein>
    <submittedName>
        <fullName evidence="2">Uncharacterized protein</fullName>
    </submittedName>
</protein>
<organism evidence="2 3">
    <name type="scientific">Kordiimonas lacus</name>
    <dbReference type="NCBI Taxonomy" id="637679"/>
    <lineage>
        <taxon>Bacteria</taxon>
        <taxon>Pseudomonadati</taxon>
        <taxon>Pseudomonadota</taxon>
        <taxon>Alphaproteobacteria</taxon>
        <taxon>Kordiimonadales</taxon>
        <taxon>Kordiimonadaceae</taxon>
        <taxon>Kordiimonas</taxon>
    </lineage>
</organism>
<gene>
    <name evidence="2" type="ORF">SAMN04488071_2113</name>
</gene>
<name>A0A1G7A6R2_9PROT</name>